<accession>A0A975Y233</accession>
<evidence type="ECO:0000256" key="3">
    <source>
        <dbReference type="ARBA" id="ARBA00023002"/>
    </source>
</evidence>
<keyword evidence="6" id="KW-1185">Reference proteome</keyword>
<reference evidence="5" key="1">
    <citation type="submission" date="2021-06" db="EMBL/GenBank/DDBJ databases">
        <title>Complete genome sequence of Nocardioides sp. G188.</title>
        <authorList>
            <person name="Im W.-T."/>
        </authorList>
    </citation>
    <scope>NUCLEOTIDE SEQUENCE</scope>
    <source>
        <strain evidence="5">G188</strain>
    </source>
</reference>
<feature type="compositionally biased region" description="Polar residues" evidence="4">
    <location>
        <begin position="135"/>
        <end position="144"/>
    </location>
</feature>
<evidence type="ECO:0000256" key="1">
    <source>
        <dbReference type="ARBA" id="ARBA00006484"/>
    </source>
</evidence>
<feature type="region of interest" description="Disordered" evidence="4">
    <location>
        <begin position="127"/>
        <end position="172"/>
    </location>
</feature>
<protein>
    <submittedName>
        <fullName evidence="5">SDR family NAD(P)-dependent oxidoreductase</fullName>
    </submittedName>
</protein>
<gene>
    <name evidence="5" type="ORF">KRR39_10065</name>
</gene>
<comment type="similarity">
    <text evidence="1">Belongs to the short-chain dehydrogenases/reductases (SDR) family.</text>
</comment>
<dbReference type="AlphaFoldDB" id="A0A975Y233"/>
<evidence type="ECO:0000256" key="2">
    <source>
        <dbReference type="ARBA" id="ARBA00022857"/>
    </source>
</evidence>
<organism evidence="5 6">
    <name type="scientific">Nocardioides panacis</name>
    <dbReference type="NCBI Taxonomy" id="2849501"/>
    <lineage>
        <taxon>Bacteria</taxon>
        <taxon>Bacillati</taxon>
        <taxon>Actinomycetota</taxon>
        <taxon>Actinomycetes</taxon>
        <taxon>Propionibacteriales</taxon>
        <taxon>Nocardioidaceae</taxon>
        <taxon>Nocardioides</taxon>
    </lineage>
</organism>
<dbReference type="EMBL" id="CP077062">
    <property type="protein sequence ID" value="QWZ10039.1"/>
    <property type="molecule type" value="Genomic_DNA"/>
</dbReference>
<evidence type="ECO:0000256" key="4">
    <source>
        <dbReference type="SAM" id="MobiDB-lite"/>
    </source>
</evidence>
<dbReference type="GO" id="GO:0016491">
    <property type="term" value="F:oxidoreductase activity"/>
    <property type="evidence" value="ECO:0007669"/>
    <property type="project" value="UniProtKB-KW"/>
</dbReference>
<dbReference type="Proteomes" id="UP000683575">
    <property type="component" value="Chromosome"/>
</dbReference>
<keyword evidence="3" id="KW-0560">Oxidoreductase</keyword>
<keyword evidence="2" id="KW-0521">NADP</keyword>
<name>A0A975Y233_9ACTN</name>
<evidence type="ECO:0000313" key="6">
    <source>
        <dbReference type="Proteomes" id="UP000683575"/>
    </source>
</evidence>
<sequence length="172" mass="18433">MRSEHGRVDVLINNAGITGTFAPLERATSDDVLDVLDTNLLGVMRVTNAFVPLLELSENARIVNVSSGVGSFQDTIEFDYFDWQVVPPVYAVSKTALNLLTLKYSRALPAMRVNAADPGYTRTDLNAGAGAHDVSQGTTSTSLVTYLPNRGPRPKTRSPCSPAGPSARTAPR</sequence>
<dbReference type="PANTHER" id="PTHR43490:SF99">
    <property type="entry name" value="SHORT-CHAIN DEHYDROGENASE_REDUCTASE"/>
    <property type="match status" value="1"/>
</dbReference>
<evidence type="ECO:0000313" key="5">
    <source>
        <dbReference type="EMBL" id="QWZ10039.1"/>
    </source>
</evidence>
<dbReference type="InterPro" id="IPR002347">
    <property type="entry name" value="SDR_fam"/>
</dbReference>
<dbReference type="PANTHER" id="PTHR43490">
    <property type="entry name" value="(+)-NEOMENTHOL DEHYDROGENASE"/>
    <property type="match status" value="1"/>
</dbReference>
<dbReference type="RefSeq" id="WP_216941885.1">
    <property type="nucleotide sequence ID" value="NZ_CP077062.1"/>
</dbReference>
<dbReference type="Pfam" id="PF00106">
    <property type="entry name" value="adh_short"/>
    <property type="match status" value="1"/>
</dbReference>
<proteinExistence type="inferred from homology"/>
<dbReference type="KEGG" id="nps:KRR39_10065"/>